<dbReference type="Pfam" id="PF11079">
    <property type="entry name" value="YqhG"/>
    <property type="match status" value="1"/>
</dbReference>
<dbReference type="OrthoDB" id="2433584at2"/>
<dbReference type="RefSeq" id="WP_089738559.1">
    <property type="nucleotide sequence ID" value="NZ_FOGL01000001.1"/>
</dbReference>
<dbReference type="Proteomes" id="UP000199687">
    <property type="component" value="Unassembled WGS sequence"/>
</dbReference>
<reference evidence="1 2" key="1">
    <citation type="submission" date="2016-10" db="EMBL/GenBank/DDBJ databases">
        <authorList>
            <person name="de Groot N.N."/>
        </authorList>
    </citation>
    <scope>NUCLEOTIDE SEQUENCE [LARGE SCALE GENOMIC DNA]</scope>
    <source>
        <strain evidence="1 2">CGMCC 1.7727</strain>
    </source>
</reference>
<accession>A0A1H9LYI3</accession>
<protein>
    <submittedName>
        <fullName evidence="1">Uncharacterized protein</fullName>
    </submittedName>
</protein>
<dbReference type="EMBL" id="FOGL01000001">
    <property type="protein sequence ID" value="SER16482.1"/>
    <property type="molecule type" value="Genomic_DNA"/>
</dbReference>
<evidence type="ECO:0000313" key="1">
    <source>
        <dbReference type="EMBL" id="SER16482.1"/>
    </source>
</evidence>
<organism evidence="1 2">
    <name type="scientific">Gracilibacillus ureilyticus</name>
    <dbReference type="NCBI Taxonomy" id="531814"/>
    <lineage>
        <taxon>Bacteria</taxon>
        <taxon>Bacillati</taxon>
        <taxon>Bacillota</taxon>
        <taxon>Bacilli</taxon>
        <taxon>Bacillales</taxon>
        <taxon>Bacillaceae</taxon>
        <taxon>Gracilibacillus</taxon>
    </lineage>
</organism>
<evidence type="ECO:0000313" key="2">
    <source>
        <dbReference type="Proteomes" id="UP000199687"/>
    </source>
</evidence>
<name>A0A1H9LYI3_9BACI</name>
<sequence length="265" mass="31080">MKIENLHQFLYQFFQSTGCQLSEPAENELLIQLTKDLDIALMNRPFYWHYMDKIGQQGNPMSLHLYTGESQNDPGKEWIHYGSPRLHQIFQYIQSHAKVTVLYEKLNSQEKTALYPWLVVNLKVEYIGKQKKEEIHSFGLQLINGTMISNMMTLLQDTDLGEIVSDYTYTITPLISPSSGFQRIFRYLEDGLAKMDQSWVTQAKKALDEELSLLEHFFSDKESDEELYQNEIMRLKERLEPKINMHIINAGLFYLSDQVMNKILH</sequence>
<dbReference type="AlphaFoldDB" id="A0A1H9LYI3"/>
<gene>
    <name evidence="1" type="ORF">SAMN04487944_101465</name>
</gene>
<proteinExistence type="predicted"/>
<dbReference type="STRING" id="531814.SAMN04487944_101465"/>
<dbReference type="InterPro" id="IPR024562">
    <property type="entry name" value="YqhG"/>
</dbReference>
<keyword evidence="2" id="KW-1185">Reference proteome</keyword>